<dbReference type="EMBL" id="CDMZ01001243">
    <property type="protein sequence ID" value="CEM29570.1"/>
    <property type="molecule type" value="Genomic_DNA"/>
</dbReference>
<feature type="compositionally biased region" description="Gly residues" evidence="1">
    <location>
        <begin position="1720"/>
        <end position="1741"/>
    </location>
</feature>
<sequence length="2274" mass="246496">MLVTTEVYSWLKGLGVLKEANPTASRTEPNKIQLSSHTTNAFETGIKVAELLTALFREIQKEVEVKVVKRVSSPASKLYNWSLLAEALREHLRVDLAEDTRRLIVGGDTELISMLVSELHDIHKQWTSEQAHMKAEQRKQQQKKRHKEAALGYKKKLQQLQGITPAGTTKGSPPKVSYFTGEGSPRMRRIAKQQDKQEHQRSAGQLAGLSRENSMKPKKRQSHSKTPPPGAGPASHTDNQLAHSHVTAAQSAPSVDVPLHGLASSSAASLAGSPSLARSSWQVPPMPASVTPHRASHPDATMAGMQHHGNPAAPYHRGGPPPDRHRPEAGDPSRHPATYYNLHAQYPPPQDPHSLQQHPPAPPRGAEAGHQQHWHHPHASPHQYPHEENPHLYPPNSINHPQTVHRHAAASYPQNLGPHPHYMQQGQQPTGSQWQYPHSSPVPPQMMHQQYQHPNAVGKQPDLPTMLPHAAPTPSCVEEPPLNQQLPPLIPQQPPRPLNFPPSSSAPLAALPPPSVHSSSAHVDPRGGEKPEGAAAVVEQEQRVTRGGPPPVPYPHLPVASAPMEYEEAAVTQIPKNAGRRGMSKAQAAGADTKGKGGASPNNKRSSGNVGGKGASSRSHPSSQKATNAKGGTASPKRGRSSVRAAPSEKGGRSPRQSSGSSTGRRGRGNASSSDEEEEQRKRGSVRSVRSSRSEAKSTRGKRGDSRGGKSSRHAAAPLSQDLMMMDDEDALSIFPEGAETEGKNRVSAFFVNSLVHTIGVTPEEAAALLAHNGRALFQRFLDPQPQLEGGGRFPEDEADFAALFTTGAAGEEEAETEESLLLRKQRGEDELSSWVDGLLCGFAYLCDAVRQEPTELYRSFATMQGGLVSTRAETRGATCRLLGLCAQSLASSDPGFLEDLFFWLIRSGALPQLLAIVNASNEMGMEAGSGEVCGEMPATSAVELVASCAQTRLLTLVADSMKPLFDDAIGFLLHVSALCRRMLTDRRLYAAFWTQGAAEYTIEFASLQAQVGRSSASRGVAVQLMVDLWVAYCGPMNGRPELASQVLTTIKHCTQEPRRSLQLSIHAALFHLLEELCARHSPLTSLVFRLVVFAFIELGLPPDEPPLDPVGNGDGGGDAFNEEGEADLRAVLMSTQAAGSADPAAIAAQAHLPATAPPPVSDDSVRDFVLTCLCRFAETTPGMPVGVLLEPYCKQLREQSLEEETGKSRGGVSLWDGLAVKDIELLLELAKHKRLSLQHAIVLADVCGLVSLHNCVFGRATSLPLVLAVSRYGSEPEMLEWCSRFAKVCLTYIVQAPLVSLGAGKAPEGLSHMRSVLAVEVLSKLLHMHRANDDVCEVVKTHILEICRAYMWTFLDLHPDLKLLAAFFPRELNALEFEMAQQKEERDLGISEEREVIMDTEAFLKELEERGYNGEMGEPAKPVKQRSQKDGGEVLRSGQTSRSSMMSETSDFIHSAQPPPADGGTLSEKPVPPSTKGSAILSRQSSKHGAGGKDMKAAGSSGEVPVPLPPPPPTKKPDPVLSDAERFFLEKLHDEERDAWMLQGQQQGGEEGRIIPPYERRHKAAVAVLQAQEPPYVKNSSLNPEWPLDPAPPKRIAVSPEEQGELVVLLSHFRKSLEKLYRLPFAPQEKDKGGVGGSSKEFLGSEKDAVPAGSGAAAARKRLGSGERGDSSDQPQTLKGPQGAGRKLRGSDIPALLSMAKLHPSRATGRQVSQLLGELAGGGGGGGGKESGGRPQGSAGGRSDLGFDEFEQLVCQIAFHAFHPEEATRFLYKGVPLPRPKSNKAKQLQALLQYLVAVSAGAYIEEDAPQPQGPGPRRLSWPSVPLRGLSGSLQTDLQGLAEKYIVRTLNVLSSQLAEGKMPQRVPDGFAIKDSWKEAPRRCLPPSLPMRASQRMVAELLDEVLERALGVSCLDDHAIAVPAKVAVVLSDEPIEWEEWLDTGKDTKEKDKEGGGRKKGFQTQATREIGMSKRDQLKQELEERERRERASAEEKRRARAQLVERRMNSMRERRQSAERSSAPSNKQSSEATSRERRASREENQKKLREFDQRQEEYKKHREDWEKEQVREKERAMHASMQPARSTSFGSSAPSNLKPRNPQKTPSLPGTNSNTDSNRHSDGSRRAGPSTNRNRTGMGTIWEEKPVASSAPSKPRGGKAGENKLPVPEVHLKQQQRRRIPFSRVLSGVSPPASGDASEGPSATTNTDSAPSAPPSQSQPPTQPTGPPPKPKAAETDPKHEPSPPTPKMPPVPIAFSEAPKSEEAPTEPVSSSQGT</sequence>
<feature type="compositionally biased region" description="Pro residues" evidence="1">
    <location>
        <begin position="488"/>
        <end position="500"/>
    </location>
</feature>
<dbReference type="Gene3D" id="1.10.418.10">
    <property type="entry name" value="Calponin-like domain"/>
    <property type="match status" value="1"/>
</dbReference>
<feature type="region of interest" description="Disordered" evidence="1">
    <location>
        <begin position="1939"/>
        <end position="2274"/>
    </location>
</feature>
<feature type="region of interest" description="Disordered" evidence="1">
    <location>
        <begin position="276"/>
        <end position="559"/>
    </location>
</feature>
<organism evidence="2">
    <name type="scientific">Chromera velia CCMP2878</name>
    <dbReference type="NCBI Taxonomy" id="1169474"/>
    <lineage>
        <taxon>Eukaryota</taxon>
        <taxon>Sar</taxon>
        <taxon>Alveolata</taxon>
        <taxon>Colpodellida</taxon>
        <taxon>Chromeraceae</taxon>
        <taxon>Chromera</taxon>
    </lineage>
</organism>
<feature type="compositionally biased region" description="Basic and acidic residues" evidence="1">
    <location>
        <begin position="2031"/>
        <end position="2075"/>
    </location>
</feature>
<name>A0A0G4GIA0_9ALVE</name>
<feature type="region of interest" description="Disordered" evidence="1">
    <location>
        <begin position="1718"/>
        <end position="1744"/>
    </location>
</feature>
<feature type="compositionally biased region" description="Pro residues" evidence="1">
    <location>
        <begin position="2210"/>
        <end position="2229"/>
    </location>
</feature>
<feature type="compositionally biased region" description="Low complexity" evidence="1">
    <location>
        <begin position="654"/>
        <end position="673"/>
    </location>
</feature>
<reference evidence="2" key="1">
    <citation type="submission" date="2014-11" db="EMBL/GenBank/DDBJ databases">
        <authorList>
            <person name="Otto D Thomas"/>
            <person name="Naeem Raeece"/>
        </authorList>
    </citation>
    <scope>NUCLEOTIDE SEQUENCE</scope>
</reference>
<feature type="compositionally biased region" description="Polar residues" evidence="1">
    <location>
        <begin position="616"/>
        <end position="627"/>
    </location>
</feature>
<feature type="compositionally biased region" description="Low complexity" evidence="1">
    <location>
        <begin position="445"/>
        <end position="454"/>
    </location>
</feature>
<feature type="compositionally biased region" description="Basic and acidic residues" evidence="1">
    <location>
        <begin position="1969"/>
        <end position="2016"/>
    </location>
</feature>
<dbReference type="VEuPathDB" id="CryptoDB:Cvel_22025"/>
<feature type="compositionally biased region" description="Polar residues" evidence="1">
    <location>
        <begin position="1438"/>
        <end position="1453"/>
    </location>
</feature>
<feature type="compositionally biased region" description="Basic and acidic residues" evidence="1">
    <location>
        <begin position="2230"/>
        <end position="2240"/>
    </location>
</feature>
<feature type="compositionally biased region" description="Basic and acidic residues" evidence="1">
    <location>
        <begin position="692"/>
        <end position="708"/>
    </location>
</feature>
<feature type="compositionally biased region" description="Pro residues" evidence="1">
    <location>
        <begin position="2241"/>
        <end position="2251"/>
    </location>
</feature>
<evidence type="ECO:0000313" key="2">
    <source>
        <dbReference type="EMBL" id="CEM29570.1"/>
    </source>
</evidence>
<feature type="compositionally biased region" description="Polar residues" evidence="1">
    <location>
        <begin position="2100"/>
        <end position="2114"/>
    </location>
</feature>
<feature type="compositionally biased region" description="Basic and acidic residues" evidence="1">
    <location>
        <begin position="192"/>
        <end position="201"/>
    </location>
</feature>
<feature type="compositionally biased region" description="Basic and acidic residues" evidence="1">
    <location>
        <begin position="523"/>
        <end position="532"/>
    </location>
</feature>
<feature type="region of interest" description="Disordered" evidence="1">
    <location>
        <begin position="1411"/>
        <end position="1521"/>
    </location>
</feature>
<feature type="region of interest" description="Disordered" evidence="1">
    <location>
        <begin position="155"/>
        <end position="253"/>
    </location>
</feature>
<feature type="region of interest" description="Disordered" evidence="1">
    <location>
        <begin position="1625"/>
        <end position="1690"/>
    </location>
</feature>
<protein>
    <submittedName>
        <fullName evidence="2">Uncharacterized protein</fullName>
    </submittedName>
</protein>
<feature type="region of interest" description="Disordered" evidence="1">
    <location>
        <begin position="574"/>
        <end position="723"/>
    </location>
</feature>
<feature type="compositionally biased region" description="Basic and acidic residues" evidence="1">
    <location>
        <begin position="1941"/>
        <end position="1955"/>
    </location>
</feature>
<proteinExistence type="predicted"/>
<evidence type="ECO:0000256" key="1">
    <source>
        <dbReference type="SAM" id="MobiDB-lite"/>
    </source>
</evidence>
<feature type="compositionally biased region" description="Polar residues" evidence="1">
    <location>
        <begin position="236"/>
        <end position="253"/>
    </location>
</feature>
<accession>A0A0G4GIA0</accession>
<feature type="compositionally biased region" description="Basic and acidic residues" evidence="1">
    <location>
        <begin position="322"/>
        <end position="334"/>
    </location>
</feature>
<feature type="compositionally biased region" description="Low complexity" evidence="1">
    <location>
        <begin position="424"/>
        <end position="435"/>
    </location>
</feature>
<feature type="compositionally biased region" description="Polar residues" evidence="1">
    <location>
        <begin position="1476"/>
        <end position="1485"/>
    </location>
</feature>
<feature type="compositionally biased region" description="Polar residues" evidence="1">
    <location>
        <begin position="2081"/>
        <end position="2093"/>
    </location>
</feature>
<gene>
    <name evidence="2" type="ORF">Cvel_22025</name>
</gene>
<dbReference type="InterPro" id="IPR036872">
    <property type="entry name" value="CH_dom_sf"/>
</dbReference>
<feature type="compositionally biased region" description="Polar residues" evidence="1">
    <location>
        <begin position="158"/>
        <end position="171"/>
    </location>
</feature>